<proteinExistence type="predicted"/>
<evidence type="ECO:0000259" key="3">
    <source>
        <dbReference type="PROSITE" id="PS50157"/>
    </source>
</evidence>
<keyword evidence="5" id="KW-1185">Reference proteome</keyword>
<keyword evidence="1" id="KW-0479">Metal-binding</keyword>
<dbReference type="InterPro" id="IPR013087">
    <property type="entry name" value="Znf_C2H2_type"/>
</dbReference>
<feature type="domain" description="C2H2-type" evidence="3">
    <location>
        <begin position="372"/>
        <end position="402"/>
    </location>
</feature>
<reference evidence="5" key="1">
    <citation type="journal article" date="2014" name="Proc. Natl. Acad. Sci. U.S.A.">
        <title>Extensive sampling of basidiomycete genomes demonstrates inadequacy of the white-rot/brown-rot paradigm for wood decay fungi.</title>
        <authorList>
            <person name="Riley R."/>
            <person name="Salamov A.A."/>
            <person name="Brown D.W."/>
            <person name="Nagy L.G."/>
            <person name="Floudas D."/>
            <person name="Held B.W."/>
            <person name="Levasseur A."/>
            <person name="Lombard V."/>
            <person name="Morin E."/>
            <person name="Otillar R."/>
            <person name="Lindquist E.A."/>
            <person name="Sun H."/>
            <person name="LaButti K.M."/>
            <person name="Schmutz J."/>
            <person name="Jabbour D."/>
            <person name="Luo H."/>
            <person name="Baker S.E."/>
            <person name="Pisabarro A.G."/>
            <person name="Walton J.D."/>
            <person name="Blanchette R.A."/>
            <person name="Henrissat B."/>
            <person name="Martin F."/>
            <person name="Cullen D."/>
            <person name="Hibbett D.S."/>
            <person name="Grigoriev I.V."/>
        </authorList>
    </citation>
    <scope>NUCLEOTIDE SEQUENCE [LARGE SCALE GENOMIC DNA]</scope>
    <source>
        <strain evidence="5">CBS 339.88</strain>
    </source>
</reference>
<feature type="compositionally biased region" description="Polar residues" evidence="2">
    <location>
        <begin position="237"/>
        <end position="246"/>
    </location>
</feature>
<gene>
    <name evidence="4" type="ORF">GALMADRAFT_783553</name>
</gene>
<organism evidence="4 5">
    <name type="scientific">Galerina marginata (strain CBS 339.88)</name>
    <dbReference type="NCBI Taxonomy" id="685588"/>
    <lineage>
        <taxon>Eukaryota</taxon>
        <taxon>Fungi</taxon>
        <taxon>Dikarya</taxon>
        <taxon>Basidiomycota</taxon>
        <taxon>Agaricomycotina</taxon>
        <taxon>Agaricomycetes</taxon>
        <taxon>Agaricomycetidae</taxon>
        <taxon>Agaricales</taxon>
        <taxon>Agaricineae</taxon>
        <taxon>Strophariaceae</taxon>
        <taxon>Galerina</taxon>
    </lineage>
</organism>
<evidence type="ECO:0000313" key="5">
    <source>
        <dbReference type="Proteomes" id="UP000027222"/>
    </source>
</evidence>
<feature type="compositionally biased region" description="Pro residues" evidence="2">
    <location>
        <begin position="125"/>
        <end position="138"/>
    </location>
</feature>
<sequence length="416" mass="45362">MDYELAPLYDPDNYQNFPYLETSFAGEKQCYEGYSQNVPMDQSQRSGVPHPYEAESYPTNGVDGSVAVGAEASITLDALDALLSETHLPDAFLSDTHLSDPHLFPTSASSEPIDSEGATTLPLSPGLPTPTPSPPYYPPTNAISEEETPATYHPTYVWHQPLPNVYENVASSSSAQQYLINLNASFPPFHHPVHPQGQPVMSMGNVYSEALLYPEHYFQTEATRPASSGPSRGGRTHQPSGQTSQARPPYPTPPLEATHLGPEYDFPQTMGQTSGVEKVTSVKPPRTAQTKKVFPQNAVQIPCPVGGCPFIATGLDGLKEHLVGNPADFIFDHGLGRSKSSKERGPCLACQKEVSESSHVQHLLSVHTRISLHCRDGDCKLVFSRYDLLKAHCRAHHDGRAPCYDEVLPPPRAPQS</sequence>
<keyword evidence="1" id="KW-0862">Zinc</keyword>
<dbReference type="PROSITE" id="PS50157">
    <property type="entry name" value="ZINC_FINGER_C2H2_2"/>
    <property type="match status" value="1"/>
</dbReference>
<dbReference type="GO" id="GO:0008270">
    <property type="term" value="F:zinc ion binding"/>
    <property type="evidence" value="ECO:0007669"/>
    <property type="project" value="UniProtKB-KW"/>
</dbReference>
<evidence type="ECO:0000313" key="4">
    <source>
        <dbReference type="EMBL" id="KDR71877.1"/>
    </source>
</evidence>
<feature type="region of interest" description="Disordered" evidence="2">
    <location>
        <begin position="222"/>
        <end position="288"/>
    </location>
</feature>
<keyword evidence="1" id="KW-0863">Zinc-finger</keyword>
<dbReference type="EMBL" id="KL142391">
    <property type="protein sequence ID" value="KDR71877.1"/>
    <property type="molecule type" value="Genomic_DNA"/>
</dbReference>
<evidence type="ECO:0000256" key="1">
    <source>
        <dbReference type="PROSITE-ProRule" id="PRU00042"/>
    </source>
</evidence>
<protein>
    <recommendedName>
        <fullName evidence="3">C2H2-type domain-containing protein</fullName>
    </recommendedName>
</protein>
<evidence type="ECO:0000256" key="2">
    <source>
        <dbReference type="SAM" id="MobiDB-lite"/>
    </source>
</evidence>
<dbReference type="AlphaFoldDB" id="A0A067SPC0"/>
<dbReference type="Proteomes" id="UP000027222">
    <property type="component" value="Unassembled WGS sequence"/>
</dbReference>
<name>A0A067SPC0_GALM3</name>
<dbReference type="HOGENOM" id="CLU_660644_0_0_1"/>
<dbReference type="PROSITE" id="PS00028">
    <property type="entry name" value="ZINC_FINGER_C2H2_1"/>
    <property type="match status" value="1"/>
</dbReference>
<dbReference type="SMART" id="SM00355">
    <property type="entry name" value="ZnF_C2H2"/>
    <property type="match status" value="3"/>
</dbReference>
<feature type="region of interest" description="Disordered" evidence="2">
    <location>
        <begin position="103"/>
        <end position="144"/>
    </location>
</feature>
<accession>A0A067SPC0</accession>